<comment type="caution">
    <text evidence="1">The sequence shown here is derived from an EMBL/GenBank/DDBJ whole genome shotgun (WGS) entry which is preliminary data.</text>
</comment>
<evidence type="ECO:0000313" key="2">
    <source>
        <dbReference type="Proteomes" id="UP000624703"/>
    </source>
</evidence>
<sequence length="305" mass="35132">MLELGQVNPLAMDAVGEAFLSDDQWRGLAARHLQRAREITAGARKRRDSRQPHPILDFLFIYYPFPFAKIEKWHPQLGQVLQLTDGGENPFTRKHYQLENGLIRLQPAALDEAARGRLQSILDLQRAISQRPGKFACGLIHEWAMVYRGNRISYQLDTPLRLSQAEIDRHVESQRCVCTHFDAYRFFAEEAKPLNAHQMTTASRHQLEQPGCLHSNMDLYKWISKCMPWMGSELHWQSFQLAMKARELDMRASPYDVSAYGYEPICVETSAGRAEFELEQRALSHHAQEIRNSFIHSLSQLIATS</sequence>
<dbReference type="Proteomes" id="UP000624703">
    <property type="component" value="Unassembled WGS sequence"/>
</dbReference>
<dbReference type="EMBL" id="JAENIM010000009">
    <property type="protein sequence ID" value="MBK1789890.1"/>
    <property type="molecule type" value="Genomic_DNA"/>
</dbReference>
<proteinExistence type="predicted"/>
<dbReference type="AlphaFoldDB" id="A0A8J7MCD5"/>
<reference evidence="1" key="1">
    <citation type="submission" date="2021-01" db="EMBL/GenBank/DDBJ databases">
        <title>Modified the classification status of verrucomicrobia.</title>
        <authorList>
            <person name="Feng X."/>
        </authorList>
    </citation>
    <scope>NUCLEOTIDE SEQUENCE</scope>
    <source>
        <strain evidence="1">_KCTC 22039</strain>
    </source>
</reference>
<evidence type="ECO:0000313" key="1">
    <source>
        <dbReference type="EMBL" id="MBK1789890.1"/>
    </source>
</evidence>
<dbReference type="RefSeq" id="WP_200309928.1">
    <property type="nucleotide sequence ID" value="NZ_JAENIM010000009.1"/>
</dbReference>
<accession>A0A8J7MCD5</accession>
<name>A0A8J7MCD5_9BACT</name>
<keyword evidence="2" id="KW-1185">Reference proteome</keyword>
<gene>
    <name evidence="1" type="ORF">JIN82_01840</name>
</gene>
<protein>
    <recommendedName>
        <fullName evidence="3">3-methyladenine DNA glycosylase</fullName>
    </recommendedName>
</protein>
<evidence type="ECO:0008006" key="3">
    <source>
        <dbReference type="Google" id="ProtNLM"/>
    </source>
</evidence>
<organism evidence="1 2">
    <name type="scientific">Persicirhabdus sediminis</name>
    <dbReference type="NCBI Taxonomy" id="454144"/>
    <lineage>
        <taxon>Bacteria</taxon>
        <taxon>Pseudomonadati</taxon>
        <taxon>Verrucomicrobiota</taxon>
        <taxon>Verrucomicrobiia</taxon>
        <taxon>Verrucomicrobiales</taxon>
        <taxon>Verrucomicrobiaceae</taxon>
        <taxon>Persicirhabdus</taxon>
    </lineage>
</organism>